<evidence type="ECO:0000256" key="10">
    <source>
        <dbReference type="ARBA" id="ARBA00038489"/>
    </source>
</evidence>
<comment type="similarity">
    <text evidence="10">Belongs to the peroxiredoxin family. BCP/PrxQ subfamily.</text>
</comment>
<comment type="function">
    <text evidence="1">Thiol-specific peroxidase that catalyzes the reduction of hydrogen peroxide and organic hydroperoxides to water and alcohols, respectively. Plays a role in cell protection against oxidative stress by detoxifying peroxides and as sensor of hydrogen peroxide-mediated signaling events.</text>
</comment>
<feature type="active site" description="Cysteine sulfenic acid (-SOH) intermediate; for peroxidase activity" evidence="13">
    <location>
        <position position="46"/>
    </location>
</feature>
<feature type="domain" description="Thioredoxin" evidence="14">
    <location>
        <begin position="4"/>
        <end position="157"/>
    </location>
</feature>
<dbReference type="Proteomes" id="UP000232533">
    <property type="component" value="Unassembled WGS sequence"/>
</dbReference>
<dbReference type="InterPro" id="IPR013766">
    <property type="entry name" value="Thioredoxin_domain"/>
</dbReference>
<evidence type="ECO:0000313" key="17">
    <source>
        <dbReference type="Proteomes" id="UP000176009"/>
    </source>
</evidence>
<evidence type="ECO:0000313" key="15">
    <source>
        <dbReference type="EMBL" id="OEY71973.1"/>
    </source>
</evidence>
<dbReference type="Proteomes" id="UP000176009">
    <property type="component" value="Unassembled WGS sequence"/>
</dbReference>
<evidence type="ECO:0000256" key="7">
    <source>
        <dbReference type="ARBA" id="ARBA00023157"/>
    </source>
</evidence>
<dbReference type="EMBL" id="MJBR01000028">
    <property type="protein sequence ID" value="OEY71973.1"/>
    <property type="molecule type" value="Genomic_DNA"/>
</dbReference>
<keyword evidence="5" id="KW-0049">Antioxidant</keyword>
<keyword evidence="4 16" id="KW-0575">Peroxidase</keyword>
<evidence type="ECO:0000313" key="16">
    <source>
        <dbReference type="EMBL" id="PKD17749.1"/>
    </source>
</evidence>
<evidence type="ECO:0000256" key="13">
    <source>
        <dbReference type="PIRSR" id="PIRSR000239-1"/>
    </source>
</evidence>
<dbReference type="PIRSF" id="PIRSF000239">
    <property type="entry name" value="AHPC"/>
    <property type="match status" value="1"/>
</dbReference>
<dbReference type="EMBL" id="LKTR01000033">
    <property type="protein sequence ID" value="PKD17749.1"/>
    <property type="molecule type" value="Genomic_DNA"/>
</dbReference>
<dbReference type="Pfam" id="PF00578">
    <property type="entry name" value="AhpC-TSA"/>
    <property type="match status" value="1"/>
</dbReference>
<dbReference type="FunFam" id="3.40.30.10:FF:000007">
    <property type="entry name" value="Thioredoxin-dependent thiol peroxidase"/>
    <property type="match status" value="1"/>
</dbReference>
<dbReference type="PANTHER" id="PTHR42801:SF4">
    <property type="entry name" value="AHPC_TSA FAMILY PROTEIN"/>
    <property type="match status" value="1"/>
</dbReference>
<dbReference type="RefSeq" id="WP_070054737.1">
    <property type="nucleotide sequence ID" value="NZ_FVZF01000034.1"/>
</dbReference>
<evidence type="ECO:0000256" key="6">
    <source>
        <dbReference type="ARBA" id="ARBA00023002"/>
    </source>
</evidence>
<dbReference type="GO" id="GO:0034599">
    <property type="term" value="P:cellular response to oxidative stress"/>
    <property type="evidence" value="ECO:0007669"/>
    <property type="project" value="TreeGrafter"/>
</dbReference>
<organism evidence="16 18">
    <name type="scientific">Salegentibacter salarius</name>
    <dbReference type="NCBI Taxonomy" id="435906"/>
    <lineage>
        <taxon>Bacteria</taxon>
        <taxon>Pseudomonadati</taxon>
        <taxon>Bacteroidota</taxon>
        <taxon>Flavobacteriia</taxon>
        <taxon>Flavobacteriales</taxon>
        <taxon>Flavobacteriaceae</taxon>
        <taxon>Salegentibacter</taxon>
    </lineage>
</organism>
<dbReference type="InterPro" id="IPR024706">
    <property type="entry name" value="Peroxiredoxin_AhpC-typ"/>
</dbReference>
<keyword evidence="8" id="KW-0676">Redox-active center</keyword>
<name>A0A2N0TSM5_9FLAO</name>
<dbReference type="GO" id="GO:0008379">
    <property type="term" value="F:thioredoxin peroxidase activity"/>
    <property type="evidence" value="ECO:0007669"/>
    <property type="project" value="TreeGrafter"/>
</dbReference>
<dbReference type="PROSITE" id="PS51352">
    <property type="entry name" value="THIOREDOXIN_2"/>
    <property type="match status" value="1"/>
</dbReference>
<comment type="catalytic activity">
    <reaction evidence="12">
        <text>a hydroperoxide + [thioredoxin]-dithiol = an alcohol + [thioredoxin]-disulfide + H2O</text>
        <dbReference type="Rhea" id="RHEA:62620"/>
        <dbReference type="Rhea" id="RHEA-COMP:10698"/>
        <dbReference type="Rhea" id="RHEA-COMP:10700"/>
        <dbReference type="ChEBI" id="CHEBI:15377"/>
        <dbReference type="ChEBI" id="CHEBI:29950"/>
        <dbReference type="ChEBI" id="CHEBI:30879"/>
        <dbReference type="ChEBI" id="CHEBI:35924"/>
        <dbReference type="ChEBI" id="CHEBI:50058"/>
        <dbReference type="EC" id="1.11.1.24"/>
    </reaction>
</comment>
<dbReference type="SUPFAM" id="SSF52833">
    <property type="entry name" value="Thioredoxin-like"/>
    <property type="match status" value="1"/>
</dbReference>
<keyword evidence="17" id="KW-1185">Reference proteome</keyword>
<evidence type="ECO:0000256" key="8">
    <source>
        <dbReference type="ARBA" id="ARBA00023284"/>
    </source>
</evidence>
<comment type="caution">
    <text evidence="16">The sequence shown here is derived from an EMBL/GenBank/DDBJ whole genome shotgun (WGS) entry which is preliminary data.</text>
</comment>
<dbReference type="OrthoDB" id="9812811at2"/>
<dbReference type="GO" id="GO:0045454">
    <property type="term" value="P:cell redox homeostasis"/>
    <property type="evidence" value="ECO:0007669"/>
    <property type="project" value="TreeGrafter"/>
</dbReference>
<protein>
    <recommendedName>
        <fullName evidence="3">thioredoxin-dependent peroxiredoxin</fullName>
        <ecNumber evidence="3">1.11.1.24</ecNumber>
    </recommendedName>
    <alternativeName>
        <fullName evidence="9">Thioredoxin peroxidase</fullName>
    </alternativeName>
    <alternativeName>
        <fullName evidence="11">Thioredoxin-dependent peroxiredoxin Bcp</fullName>
    </alternativeName>
</protein>
<dbReference type="CDD" id="cd03017">
    <property type="entry name" value="PRX_BCP"/>
    <property type="match status" value="1"/>
</dbReference>
<evidence type="ECO:0000256" key="5">
    <source>
        <dbReference type="ARBA" id="ARBA00022862"/>
    </source>
</evidence>
<dbReference type="AlphaFoldDB" id="A0A2N0TSM5"/>
<proteinExistence type="inferred from homology"/>
<gene>
    <name evidence="16" type="ORF">APR40_14500</name>
    <name evidence="15" type="ORF">BHS39_14530</name>
</gene>
<evidence type="ECO:0000256" key="3">
    <source>
        <dbReference type="ARBA" id="ARBA00013017"/>
    </source>
</evidence>
<dbReference type="PANTHER" id="PTHR42801">
    <property type="entry name" value="THIOREDOXIN-DEPENDENT PEROXIDE REDUCTASE"/>
    <property type="match status" value="1"/>
</dbReference>
<evidence type="ECO:0000313" key="18">
    <source>
        <dbReference type="Proteomes" id="UP000232533"/>
    </source>
</evidence>
<dbReference type="InterPro" id="IPR050924">
    <property type="entry name" value="Peroxiredoxin_BCP/PrxQ"/>
</dbReference>
<keyword evidence="7" id="KW-1015">Disulfide bond</keyword>
<dbReference type="EC" id="1.11.1.24" evidence="3"/>
<dbReference type="InterPro" id="IPR000866">
    <property type="entry name" value="AhpC/TSA"/>
</dbReference>
<accession>A0A2N0TSM5</accession>
<comment type="subunit">
    <text evidence="2">Monomer.</text>
</comment>
<keyword evidence="6" id="KW-0560">Oxidoreductase</keyword>
<dbReference type="NCBIfam" id="NF006960">
    <property type="entry name" value="PRK09437.1"/>
    <property type="match status" value="1"/>
</dbReference>
<sequence length="157" mass="17956">MTTLEAGDKAPDFSVEDQDGNTVKLSDFKGKKLVLFFYPKASTPGCTAEACNLRDNWERFQEKGYAILGVSADTQKKQSNFKNKYEFPFPLLADEDKEVIQAYGVWGPKKFMGKEYDGIHRTTFIIDEEGKIEEVIKKVKTKAHTDQILSEENRIYK</sequence>
<evidence type="ECO:0000256" key="4">
    <source>
        <dbReference type="ARBA" id="ARBA00022559"/>
    </source>
</evidence>
<reference evidence="15 17" key="2">
    <citation type="submission" date="2016-09" db="EMBL/GenBank/DDBJ databases">
        <title>Genome Sequence of Salegentibacter salarius,Isolated from a Marine Solar Saltern of the Yellow Sea in South Korea.</title>
        <authorList>
            <person name="Zheng Q."/>
            <person name="Liu Y."/>
        </authorList>
    </citation>
    <scope>NUCLEOTIDE SEQUENCE [LARGE SCALE GENOMIC DNA]</scope>
    <source>
        <strain evidence="15 17">KCTC 12974</strain>
    </source>
</reference>
<evidence type="ECO:0000256" key="2">
    <source>
        <dbReference type="ARBA" id="ARBA00011245"/>
    </source>
</evidence>
<dbReference type="InterPro" id="IPR036249">
    <property type="entry name" value="Thioredoxin-like_sf"/>
</dbReference>
<evidence type="ECO:0000256" key="1">
    <source>
        <dbReference type="ARBA" id="ARBA00003330"/>
    </source>
</evidence>
<evidence type="ECO:0000256" key="9">
    <source>
        <dbReference type="ARBA" id="ARBA00032824"/>
    </source>
</evidence>
<reference evidence="16 18" key="1">
    <citation type="submission" date="2015-10" db="EMBL/GenBank/DDBJ databases">
        <title>Draft genome sequence of Salegentibacter salinarum KCTC 12975.</title>
        <authorList>
            <person name="Lin W."/>
            <person name="Zheng Q."/>
        </authorList>
    </citation>
    <scope>NUCLEOTIDE SEQUENCE [LARGE SCALE GENOMIC DNA]</scope>
    <source>
        <strain evidence="16 18">KCTC 12974</strain>
    </source>
</reference>
<evidence type="ECO:0000256" key="12">
    <source>
        <dbReference type="ARBA" id="ARBA00049091"/>
    </source>
</evidence>
<evidence type="ECO:0000256" key="11">
    <source>
        <dbReference type="ARBA" id="ARBA00042639"/>
    </source>
</evidence>
<evidence type="ECO:0000259" key="14">
    <source>
        <dbReference type="PROSITE" id="PS51352"/>
    </source>
</evidence>
<dbReference type="Gene3D" id="3.40.30.10">
    <property type="entry name" value="Glutaredoxin"/>
    <property type="match status" value="1"/>
</dbReference>
<dbReference type="GO" id="GO:0005737">
    <property type="term" value="C:cytoplasm"/>
    <property type="evidence" value="ECO:0007669"/>
    <property type="project" value="TreeGrafter"/>
</dbReference>